<protein>
    <submittedName>
        <fullName evidence="2">Group III truncated hemoglobin</fullName>
    </submittedName>
</protein>
<keyword evidence="3" id="KW-1185">Reference proteome</keyword>
<dbReference type="InterPro" id="IPR012292">
    <property type="entry name" value="Globin/Proto"/>
</dbReference>
<dbReference type="SUPFAM" id="SSF46458">
    <property type="entry name" value="Globin-like"/>
    <property type="match status" value="1"/>
</dbReference>
<sequence length="164" mass="18756">MTVPTMVRSDITDRADVYALLSRFYGQALIDDVLAEPFSEVRAKGLDEHLPVMCDFWETMLLRARLYQRSALEVHREVHLKHPLTHEHFLRWLTLWVETVDAMFSGPVAEKAKLHGRRTAWAFHRRLTGHDVPELDAAALPTPRAGVSPGDRPQNLRGLRTLAQ</sequence>
<name>A0ABM9LFS8_9MYCO</name>
<reference evidence="2 3" key="1">
    <citation type="submission" date="2023-08" db="EMBL/GenBank/DDBJ databases">
        <authorList>
            <person name="Folkvardsen B D."/>
            <person name="Norman A."/>
        </authorList>
    </citation>
    <scope>NUCLEOTIDE SEQUENCE [LARGE SCALE GENOMIC DNA]</scope>
    <source>
        <strain evidence="2 3">Mu0053</strain>
    </source>
</reference>
<gene>
    <name evidence="2" type="ORF">MU0053_001119</name>
</gene>
<dbReference type="CDD" id="cd08916">
    <property type="entry name" value="TrHb3_P"/>
    <property type="match status" value="1"/>
</dbReference>
<organism evidence="2 3">
    <name type="scientific">[Mycobacterium] burgundiense</name>
    <dbReference type="NCBI Taxonomy" id="3064286"/>
    <lineage>
        <taxon>Bacteria</taxon>
        <taxon>Bacillati</taxon>
        <taxon>Actinomycetota</taxon>
        <taxon>Actinomycetes</taxon>
        <taxon>Mycobacteriales</taxon>
        <taxon>Mycobacteriaceae</taxon>
        <taxon>Mycolicibacterium</taxon>
    </lineage>
</organism>
<evidence type="ECO:0000313" key="2">
    <source>
        <dbReference type="EMBL" id="CAJ1498280.1"/>
    </source>
</evidence>
<evidence type="ECO:0000256" key="1">
    <source>
        <dbReference type="SAM" id="MobiDB-lite"/>
    </source>
</evidence>
<dbReference type="Proteomes" id="UP001190465">
    <property type="component" value="Chromosome"/>
</dbReference>
<dbReference type="RefSeq" id="WP_308481394.1">
    <property type="nucleotide sequence ID" value="NZ_OY726397.1"/>
</dbReference>
<proteinExistence type="predicted"/>
<accession>A0ABM9LFS8</accession>
<dbReference type="EMBL" id="OY726397">
    <property type="protein sequence ID" value="CAJ1498280.1"/>
    <property type="molecule type" value="Genomic_DNA"/>
</dbReference>
<dbReference type="Gene3D" id="1.10.490.10">
    <property type="entry name" value="Globins"/>
    <property type="match status" value="1"/>
</dbReference>
<dbReference type="InterPro" id="IPR009050">
    <property type="entry name" value="Globin-like_sf"/>
</dbReference>
<evidence type="ECO:0000313" key="3">
    <source>
        <dbReference type="Proteomes" id="UP001190465"/>
    </source>
</evidence>
<feature type="region of interest" description="Disordered" evidence="1">
    <location>
        <begin position="140"/>
        <end position="164"/>
    </location>
</feature>